<protein>
    <submittedName>
        <fullName evidence="7">Ankyrin repeat domain-containing protein 34C</fullName>
    </submittedName>
</protein>
<evidence type="ECO:0000256" key="5">
    <source>
        <dbReference type="SAM" id="MobiDB-lite"/>
    </source>
</evidence>
<dbReference type="Gene3D" id="1.25.40.20">
    <property type="entry name" value="Ankyrin repeat-containing domain"/>
    <property type="match status" value="1"/>
</dbReference>
<dbReference type="PROSITE" id="PS50088">
    <property type="entry name" value="ANK_REPEAT"/>
    <property type="match status" value="3"/>
</dbReference>
<dbReference type="SMART" id="SM00248">
    <property type="entry name" value="ANK"/>
    <property type="match status" value="4"/>
</dbReference>
<dbReference type="InterPro" id="IPR042637">
    <property type="entry name" value="AN34A/B/C"/>
</dbReference>
<keyword evidence="3 4" id="KW-0040">ANK repeat</keyword>
<feature type="compositionally biased region" description="Polar residues" evidence="5">
    <location>
        <begin position="219"/>
        <end position="234"/>
    </location>
</feature>
<feature type="region of interest" description="Disordered" evidence="5">
    <location>
        <begin position="176"/>
        <end position="317"/>
    </location>
</feature>
<accession>A0A1S3ESW1</accession>
<evidence type="ECO:0000313" key="6">
    <source>
        <dbReference type="Proteomes" id="UP000081671"/>
    </source>
</evidence>
<feature type="region of interest" description="Disordered" evidence="5">
    <location>
        <begin position="359"/>
        <end position="398"/>
    </location>
</feature>
<keyword evidence="6" id="KW-1185">Reference proteome</keyword>
<sequence length="506" mass="54171">MLDDDTELRAGGNSLLQAVRLGRLRLTRLLLEGGAYINESNDRGETALMVACLTQHEDAHSSSRWKMVKFLLQHRADPNIQDRSGKTALIHACVGQAGGDVVSLLLASGADPSLEDHTGASALVYAIQTDDKDTLRHLLDACRAKGKEVIIITTDKSPSGSQTTQQFLHTALAPRTEGRPCASPSDVELQAPGLGPPATQNDHDHDFFPLQPGHPSVPSPSKSLQESGSPTQKGGNPKRARLPQLKRLQSEPWGLLAPSVRQEEAPGPGVDSGVIMSKGDMAFPKRGPLSRTSSMDGKEQGLRLAASSPSASWKGQASQPLLARLGPLPADPEKGGMCLPGPPALKEIASFKRLENDLDLSPKANSPASMAPEASKGLLDRKKWGETPPPLFHGSRDSLDTVASTSPMSVCRRHPHLLERRGSGTLLLERFSPARPGFLPPLNVNLNPLILDGRAGGKTSSPLLTSGLKTMLPAAPQSPKTVESRNKKQLLRRHSMQAEQMRQLAV</sequence>
<organism evidence="6 7">
    <name type="scientific">Dipodomys ordii</name>
    <name type="common">Ord's kangaroo rat</name>
    <dbReference type="NCBI Taxonomy" id="10020"/>
    <lineage>
        <taxon>Eukaryota</taxon>
        <taxon>Metazoa</taxon>
        <taxon>Chordata</taxon>
        <taxon>Craniata</taxon>
        <taxon>Vertebrata</taxon>
        <taxon>Euteleostomi</taxon>
        <taxon>Mammalia</taxon>
        <taxon>Eutheria</taxon>
        <taxon>Euarchontoglires</taxon>
        <taxon>Glires</taxon>
        <taxon>Rodentia</taxon>
        <taxon>Castorimorpha</taxon>
        <taxon>Heteromyidae</taxon>
        <taxon>Dipodomyinae</taxon>
        <taxon>Dipodomys</taxon>
    </lineage>
</organism>
<evidence type="ECO:0000256" key="2">
    <source>
        <dbReference type="ARBA" id="ARBA00022737"/>
    </source>
</evidence>
<dbReference type="RefSeq" id="XP_012867486.1">
    <property type="nucleotide sequence ID" value="XM_013012032.1"/>
</dbReference>
<comment type="similarity">
    <text evidence="1">Belongs to the ANKRD34 family.</text>
</comment>
<dbReference type="InterPro" id="IPR002110">
    <property type="entry name" value="Ankyrin_rpt"/>
</dbReference>
<feature type="compositionally biased region" description="Polar residues" evidence="5">
    <location>
        <begin position="307"/>
        <end position="317"/>
    </location>
</feature>
<feature type="repeat" description="ANK" evidence="4">
    <location>
        <begin position="43"/>
        <end position="83"/>
    </location>
</feature>
<dbReference type="Pfam" id="PF12796">
    <property type="entry name" value="Ank_2"/>
    <property type="match status" value="1"/>
</dbReference>
<evidence type="ECO:0000256" key="1">
    <source>
        <dbReference type="ARBA" id="ARBA00010029"/>
    </source>
</evidence>
<evidence type="ECO:0000313" key="7">
    <source>
        <dbReference type="RefSeq" id="XP_012867486.1"/>
    </source>
</evidence>
<dbReference type="CTD" id="390616"/>
<gene>
    <name evidence="7" type="primary">Ankrd34c</name>
</gene>
<feature type="repeat" description="ANK" evidence="4">
    <location>
        <begin position="84"/>
        <end position="117"/>
    </location>
</feature>
<dbReference type="FunCoup" id="A0A1S3ESW1">
    <property type="interactions" value="8"/>
</dbReference>
<dbReference type="SUPFAM" id="SSF48403">
    <property type="entry name" value="Ankyrin repeat"/>
    <property type="match status" value="1"/>
</dbReference>
<dbReference type="PANTHER" id="PTHR24156:SF6">
    <property type="entry name" value="ANKYRIN REPEAT DOMAIN 34C"/>
    <property type="match status" value="1"/>
</dbReference>
<dbReference type="InParanoid" id="A0A1S3ESW1"/>
<evidence type="ECO:0000256" key="4">
    <source>
        <dbReference type="PROSITE-ProRule" id="PRU00023"/>
    </source>
</evidence>
<reference evidence="7" key="1">
    <citation type="submission" date="2025-08" db="UniProtKB">
        <authorList>
            <consortium name="RefSeq"/>
        </authorList>
    </citation>
    <scope>IDENTIFICATION</scope>
    <source>
        <tissue evidence="7">Kidney</tissue>
    </source>
</reference>
<dbReference type="InterPro" id="IPR036770">
    <property type="entry name" value="Ankyrin_rpt-contain_sf"/>
</dbReference>
<dbReference type="Proteomes" id="UP000081671">
    <property type="component" value="Unplaced"/>
</dbReference>
<dbReference type="GeneID" id="105982446"/>
<dbReference type="KEGG" id="dord:105982446"/>
<proteinExistence type="inferred from homology"/>
<dbReference type="PANTHER" id="PTHR24156">
    <property type="entry name" value="ANK_REP_REGION DOMAIN-CONTAINING PROTEIN"/>
    <property type="match status" value="1"/>
</dbReference>
<evidence type="ECO:0000256" key="3">
    <source>
        <dbReference type="ARBA" id="ARBA00023043"/>
    </source>
</evidence>
<name>A0A1S3ESW1_DIPOR</name>
<dbReference type="AlphaFoldDB" id="A0A1S3ESW1"/>
<dbReference type="OrthoDB" id="341259at2759"/>
<feature type="repeat" description="ANK" evidence="4">
    <location>
        <begin position="10"/>
        <end position="42"/>
    </location>
</feature>
<keyword evidence="2" id="KW-0677">Repeat</keyword>